<dbReference type="GO" id="GO:0000160">
    <property type="term" value="P:phosphorelay signal transduction system"/>
    <property type="evidence" value="ECO:0007669"/>
    <property type="project" value="InterPro"/>
</dbReference>
<dbReference type="PROSITE" id="PS50110">
    <property type="entry name" value="RESPONSE_REGULATORY"/>
    <property type="match status" value="1"/>
</dbReference>
<evidence type="ECO:0000313" key="5">
    <source>
        <dbReference type="Proteomes" id="UP000655287"/>
    </source>
</evidence>
<evidence type="ECO:0000259" key="3">
    <source>
        <dbReference type="PROSITE" id="PS50110"/>
    </source>
</evidence>
<dbReference type="SMART" id="SM00448">
    <property type="entry name" value="REC"/>
    <property type="match status" value="1"/>
</dbReference>
<dbReference type="Proteomes" id="UP000655287">
    <property type="component" value="Unassembled WGS sequence"/>
</dbReference>
<dbReference type="InterPro" id="IPR050595">
    <property type="entry name" value="Bact_response_regulator"/>
</dbReference>
<dbReference type="AlphaFoldDB" id="A0A919V4P9"/>
<gene>
    <name evidence="4" type="ORF">Sru01_64150</name>
</gene>
<dbReference type="EMBL" id="BOOU01000097">
    <property type="protein sequence ID" value="GII81433.1"/>
    <property type="molecule type" value="Genomic_DNA"/>
</dbReference>
<feature type="domain" description="Response regulatory" evidence="3">
    <location>
        <begin position="2"/>
        <end position="118"/>
    </location>
</feature>
<proteinExistence type="predicted"/>
<dbReference type="PANTHER" id="PTHR44591">
    <property type="entry name" value="STRESS RESPONSE REGULATOR PROTEIN 1"/>
    <property type="match status" value="1"/>
</dbReference>
<evidence type="ECO:0000313" key="4">
    <source>
        <dbReference type="EMBL" id="GII81433.1"/>
    </source>
</evidence>
<keyword evidence="1 2" id="KW-0597">Phosphoprotein</keyword>
<dbReference type="Pfam" id="PF00072">
    <property type="entry name" value="Response_reg"/>
    <property type="match status" value="1"/>
</dbReference>
<feature type="modified residue" description="4-aspartylphosphate" evidence="2">
    <location>
        <position position="52"/>
    </location>
</feature>
<evidence type="ECO:0000256" key="1">
    <source>
        <dbReference type="ARBA" id="ARBA00022553"/>
    </source>
</evidence>
<dbReference type="PANTHER" id="PTHR44591:SF3">
    <property type="entry name" value="RESPONSE REGULATORY DOMAIN-CONTAINING PROTEIN"/>
    <property type="match status" value="1"/>
</dbReference>
<dbReference type="Gene3D" id="3.40.50.2300">
    <property type="match status" value="1"/>
</dbReference>
<keyword evidence="5" id="KW-1185">Reference proteome</keyword>
<sequence length="126" mass="13043">MRCLLVDDCDLFLAAARDLLEREQITVVGVASCGAEAVRRSAEARPDVVLVDVNLGAESGLEVAGRLAGPSGDRPLVILTSTYSEDDFHDAIVGSRAVAFLPKSEVSGGAIRRAVAAARPGAGARP</sequence>
<dbReference type="InterPro" id="IPR001789">
    <property type="entry name" value="Sig_transdc_resp-reg_receiver"/>
</dbReference>
<protein>
    <submittedName>
        <fullName evidence="4">Response regulator</fullName>
    </submittedName>
</protein>
<dbReference type="SUPFAM" id="SSF52172">
    <property type="entry name" value="CheY-like"/>
    <property type="match status" value="1"/>
</dbReference>
<evidence type="ECO:0000256" key="2">
    <source>
        <dbReference type="PROSITE-ProRule" id="PRU00169"/>
    </source>
</evidence>
<comment type="caution">
    <text evidence="4">The sequence shown here is derived from an EMBL/GenBank/DDBJ whole genome shotgun (WGS) entry which is preliminary data.</text>
</comment>
<name>A0A919V4P9_9ACTN</name>
<reference evidence="4" key="1">
    <citation type="submission" date="2021-01" db="EMBL/GenBank/DDBJ databases">
        <title>Whole genome shotgun sequence of Sphaerisporangium rufum NBRC 109079.</title>
        <authorList>
            <person name="Komaki H."/>
            <person name="Tamura T."/>
        </authorList>
    </citation>
    <scope>NUCLEOTIDE SEQUENCE</scope>
    <source>
        <strain evidence="4">NBRC 109079</strain>
    </source>
</reference>
<accession>A0A919V4P9</accession>
<dbReference type="InterPro" id="IPR058245">
    <property type="entry name" value="NreC/VraR/RcsB-like_REC"/>
</dbReference>
<dbReference type="CDD" id="cd17535">
    <property type="entry name" value="REC_NarL-like"/>
    <property type="match status" value="1"/>
</dbReference>
<organism evidence="4 5">
    <name type="scientific">Sphaerisporangium rufum</name>
    <dbReference type="NCBI Taxonomy" id="1381558"/>
    <lineage>
        <taxon>Bacteria</taxon>
        <taxon>Bacillati</taxon>
        <taxon>Actinomycetota</taxon>
        <taxon>Actinomycetes</taxon>
        <taxon>Streptosporangiales</taxon>
        <taxon>Streptosporangiaceae</taxon>
        <taxon>Sphaerisporangium</taxon>
    </lineage>
</organism>
<dbReference type="InterPro" id="IPR011006">
    <property type="entry name" value="CheY-like_superfamily"/>
</dbReference>